<evidence type="ECO:0000313" key="3">
    <source>
        <dbReference type="Proteomes" id="UP001372338"/>
    </source>
</evidence>
<gene>
    <name evidence="2" type="ORF">RIF29_00674</name>
</gene>
<evidence type="ECO:0000313" key="2">
    <source>
        <dbReference type="EMBL" id="KAK7287401.1"/>
    </source>
</evidence>
<reference evidence="2 3" key="1">
    <citation type="submission" date="2024-01" db="EMBL/GenBank/DDBJ databases">
        <title>The genomes of 5 underutilized Papilionoideae crops provide insights into root nodulation and disease resistanc.</title>
        <authorList>
            <person name="Yuan L."/>
        </authorList>
    </citation>
    <scope>NUCLEOTIDE SEQUENCE [LARGE SCALE GENOMIC DNA]</scope>
    <source>
        <strain evidence="2">ZHUSHIDOU_FW_LH</strain>
        <tissue evidence="2">Leaf</tissue>
    </source>
</reference>
<name>A0AAN9IWE2_CROPI</name>
<feature type="compositionally biased region" description="Low complexity" evidence="1">
    <location>
        <begin position="10"/>
        <end position="20"/>
    </location>
</feature>
<sequence length="210" mass="24494">MGSHESDSPLNHTHNQTQDNTNTLLHHHHHHHHNHNSHHHRHHCPLHHRHCPHCPLHYHHHYHRNFHSLPPYSTPLLHNPLPLALAAVDYNQTTNAYHDDDAHRSAWEGEVAYVHPPQTPPGGSLVSSSLKKAASCCFIEVEFKEEKSEWGNGERKEKIDFLTFQLFRISQELERIELDDGEQDDEPVFVLTDEWREFFAKSEAKRKLGS</sequence>
<protein>
    <submittedName>
        <fullName evidence="2">Uncharacterized protein</fullName>
    </submittedName>
</protein>
<dbReference type="EMBL" id="JAYWIO010000001">
    <property type="protein sequence ID" value="KAK7287401.1"/>
    <property type="molecule type" value="Genomic_DNA"/>
</dbReference>
<comment type="caution">
    <text evidence="2">The sequence shown here is derived from an EMBL/GenBank/DDBJ whole genome shotgun (WGS) entry which is preliminary data.</text>
</comment>
<proteinExistence type="predicted"/>
<keyword evidence="3" id="KW-1185">Reference proteome</keyword>
<dbReference type="PANTHER" id="PTHR48235">
    <property type="entry name" value="OS01G0916700 PROTEIN"/>
    <property type="match status" value="1"/>
</dbReference>
<organism evidence="2 3">
    <name type="scientific">Crotalaria pallida</name>
    <name type="common">Smooth rattlebox</name>
    <name type="synonym">Crotalaria striata</name>
    <dbReference type="NCBI Taxonomy" id="3830"/>
    <lineage>
        <taxon>Eukaryota</taxon>
        <taxon>Viridiplantae</taxon>
        <taxon>Streptophyta</taxon>
        <taxon>Embryophyta</taxon>
        <taxon>Tracheophyta</taxon>
        <taxon>Spermatophyta</taxon>
        <taxon>Magnoliopsida</taxon>
        <taxon>eudicotyledons</taxon>
        <taxon>Gunneridae</taxon>
        <taxon>Pentapetalae</taxon>
        <taxon>rosids</taxon>
        <taxon>fabids</taxon>
        <taxon>Fabales</taxon>
        <taxon>Fabaceae</taxon>
        <taxon>Papilionoideae</taxon>
        <taxon>50 kb inversion clade</taxon>
        <taxon>genistoids sensu lato</taxon>
        <taxon>core genistoids</taxon>
        <taxon>Crotalarieae</taxon>
        <taxon>Crotalaria</taxon>
    </lineage>
</organism>
<dbReference type="Proteomes" id="UP001372338">
    <property type="component" value="Unassembled WGS sequence"/>
</dbReference>
<dbReference type="AlphaFoldDB" id="A0AAN9IWE2"/>
<accession>A0AAN9IWE2</accession>
<feature type="region of interest" description="Disordered" evidence="1">
    <location>
        <begin position="1"/>
        <end position="20"/>
    </location>
</feature>
<evidence type="ECO:0000256" key="1">
    <source>
        <dbReference type="SAM" id="MobiDB-lite"/>
    </source>
</evidence>
<dbReference type="PANTHER" id="PTHR48235:SF1">
    <property type="entry name" value="OS01G0916700 PROTEIN"/>
    <property type="match status" value="1"/>
</dbReference>